<gene>
    <name evidence="2" type="ORF">NC998_21195</name>
</gene>
<feature type="domain" description="Abortive phage infection protein C-terminal" evidence="1">
    <location>
        <begin position="242"/>
        <end position="538"/>
    </location>
</feature>
<accession>A0ABV0JD94</accession>
<evidence type="ECO:0000313" key="3">
    <source>
        <dbReference type="Proteomes" id="UP001464891"/>
    </source>
</evidence>
<comment type="caution">
    <text evidence="2">The sequence shown here is derived from an EMBL/GenBank/DDBJ whole genome shotgun (WGS) entry which is preliminary data.</text>
</comment>
<dbReference type="RefSeq" id="WP_190440681.1">
    <property type="nucleotide sequence ID" value="NZ_JAMPKM010000015.1"/>
</dbReference>
<dbReference type="Pfam" id="PF10592">
    <property type="entry name" value="AIPR"/>
    <property type="match status" value="1"/>
</dbReference>
<proteinExistence type="predicted"/>
<dbReference type="Proteomes" id="UP001464891">
    <property type="component" value="Unassembled WGS sequence"/>
</dbReference>
<organism evidence="2 3">
    <name type="scientific">Trichocoleus desertorum GB2-A4</name>
    <dbReference type="NCBI Taxonomy" id="2933944"/>
    <lineage>
        <taxon>Bacteria</taxon>
        <taxon>Bacillati</taxon>
        <taxon>Cyanobacteriota</taxon>
        <taxon>Cyanophyceae</taxon>
        <taxon>Leptolyngbyales</taxon>
        <taxon>Trichocoleusaceae</taxon>
        <taxon>Trichocoleus</taxon>
    </lineage>
</organism>
<keyword evidence="3" id="KW-1185">Reference proteome</keyword>
<dbReference type="InterPro" id="IPR018891">
    <property type="entry name" value="AIPR_C"/>
</dbReference>
<name>A0ABV0JD94_9CYAN</name>
<dbReference type="EMBL" id="JAMPKM010000015">
    <property type="protein sequence ID" value="MEP0819619.1"/>
    <property type="molecule type" value="Genomic_DNA"/>
</dbReference>
<reference evidence="2 3" key="1">
    <citation type="submission" date="2022-04" db="EMBL/GenBank/DDBJ databases">
        <title>Positive selection, recombination, and allopatry shape intraspecific diversity of widespread and dominant cyanobacteria.</title>
        <authorList>
            <person name="Wei J."/>
            <person name="Shu W."/>
            <person name="Hu C."/>
        </authorList>
    </citation>
    <scope>NUCLEOTIDE SEQUENCE [LARGE SCALE GENOMIC DNA]</scope>
    <source>
        <strain evidence="2 3">GB2-A4</strain>
    </source>
</reference>
<protein>
    <submittedName>
        <fullName evidence="2">AIPR family protein</fullName>
    </submittedName>
</protein>
<evidence type="ECO:0000259" key="1">
    <source>
        <dbReference type="Pfam" id="PF10592"/>
    </source>
</evidence>
<sequence length="564" mass="61721">MSSLKVRQIKNKLLEMFEAHLDLSSIGANDLQRETKILTRCLAAFAIYLQTGCSEKEAATSVWDGPDDNGIDAAYFDPSDSRVILVQSKWIAKGSGEPEAKDIGVFTKGVEDIIEQHQTNFDSRLQGPLSDIFIRINTPGTYVHLVLVSTGASSLAKHGQSVIQKLLKDINGDDPDAIASSEVMGLSEVYSKLASDPFQGNLTLDANILDWSYIATPYPAYFGIVDGLQLKEWWKTHGKGLLAENIRQSLGGTEVNSQIKQTAATAPEKFWYFNNGITLVAEEAAKAPAGAAARSSGIFAFKGASIVNGAQTVSSLSKVEDDLSLGKVRVSIRVILLKTAPTGFGNEVTRTNNLQNRVEPRDFVAQDPEQKRLRQEMAIEGIDYQFVRGGSEDSNSTSTNTSCELIEVTTALACATTDPDLAVQIKTGTSRFFTDLTKPPYKTIFNPSTSGAKAFNATVVHRKIDDWIEKKKHSLSKKSGIVWGVLVHGNRILAAAVFKKFNANLSESISDFSKQLDQNKLEAFCDEVYDKMVSAIEAHYSTKFLANLFKNPTISKHVFELVVT</sequence>
<evidence type="ECO:0000313" key="2">
    <source>
        <dbReference type="EMBL" id="MEP0819619.1"/>
    </source>
</evidence>